<dbReference type="InterPro" id="IPR036514">
    <property type="entry name" value="SGNH_hydro_sf"/>
</dbReference>
<proteinExistence type="predicted"/>
<sequence length="91" mass="10224">MRLLLQTGADATFGLPRGDMMRSRVAVFTDLLTALEDQYEHVTFVDNFADDEMRKPGYWDADRLHLNELGHRRVAARALTALGVPTEPAHA</sequence>
<dbReference type="Gene3D" id="3.40.50.1110">
    <property type="entry name" value="SGNH hydrolase"/>
    <property type="match status" value="1"/>
</dbReference>
<protein>
    <recommendedName>
        <fullName evidence="3">SGNH hydrolase-type esterase domain-containing protein</fullName>
    </recommendedName>
</protein>
<dbReference type="Proteomes" id="UP001157125">
    <property type="component" value="Unassembled WGS sequence"/>
</dbReference>
<dbReference type="SUPFAM" id="SSF52266">
    <property type="entry name" value="SGNH hydrolase"/>
    <property type="match status" value="1"/>
</dbReference>
<accession>A0ABQ6IAQ8</accession>
<evidence type="ECO:0000313" key="1">
    <source>
        <dbReference type="EMBL" id="GMA34336.1"/>
    </source>
</evidence>
<gene>
    <name evidence="1" type="ORF">GCM10025876_05400</name>
</gene>
<name>A0ABQ6IAQ8_9MICO</name>
<reference evidence="2" key="1">
    <citation type="journal article" date="2019" name="Int. J. Syst. Evol. Microbiol.">
        <title>The Global Catalogue of Microorganisms (GCM) 10K type strain sequencing project: providing services to taxonomists for standard genome sequencing and annotation.</title>
        <authorList>
            <consortium name="The Broad Institute Genomics Platform"/>
            <consortium name="The Broad Institute Genome Sequencing Center for Infectious Disease"/>
            <person name="Wu L."/>
            <person name="Ma J."/>
        </authorList>
    </citation>
    <scope>NUCLEOTIDE SEQUENCE [LARGE SCALE GENOMIC DNA]</scope>
    <source>
        <strain evidence="2">NBRC 112299</strain>
    </source>
</reference>
<comment type="caution">
    <text evidence="1">The sequence shown here is derived from an EMBL/GenBank/DDBJ whole genome shotgun (WGS) entry which is preliminary data.</text>
</comment>
<evidence type="ECO:0008006" key="3">
    <source>
        <dbReference type="Google" id="ProtNLM"/>
    </source>
</evidence>
<keyword evidence="2" id="KW-1185">Reference proteome</keyword>
<dbReference type="EMBL" id="BSUN01000001">
    <property type="protein sequence ID" value="GMA34336.1"/>
    <property type="molecule type" value="Genomic_DNA"/>
</dbReference>
<organism evidence="1 2">
    <name type="scientific">Demequina litorisediminis</name>
    <dbReference type="NCBI Taxonomy" id="1849022"/>
    <lineage>
        <taxon>Bacteria</taxon>
        <taxon>Bacillati</taxon>
        <taxon>Actinomycetota</taxon>
        <taxon>Actinomycetes</taxon>
        <taxon>Micrococcales</taxon>
        <taxon>Demequinaceae</taxon>
        <taxon>Demequina</taxon>
    </lineage>
</organism>
<evidence type="ECO:0000313" key="2">
    <source>
        <dbReference type="Proteomes" id="UP001157125"/>
    </source>
</evidence>